<dbReference type="Proteomes" id="UP000216151">
    <property type="component" value="Unassembled WGS sequence"/>
</dbReference>
<keyword evidence="8" id="KW-1185">Reference proteome</keyword>
<dbReference type="InterPro" id="IPR051533">
    <property type="entry name" value="WaaL-like"/>
</dbReference>
<accession>A0A269XVG6</accession>
<evidence type="ECO:0000256" key="3">
    <source>
        <dbReference type="ARBA" id="ARBA00022989"/>
    </source>
</evidence>
<dbReference type="PANTHER" id="PTHR37422">
    <property type="entry name" value="TEICHURONIC ACID BIOSYNTHESIS PROTEIN TUAE"/>
    <property type="match status" value="1"/>
</dbReference>
<evidence type="ECO:0000256" key="4">
    <source>
        <dbReference type="ARBA" id="ARBA00023136"/>
    </source>
</evidence>
<name>A0A269XVG6_9PROT</name>
<feature type="transmembrane region" description="Helical" evidence="5">
    <location>
        <begin position="340"/>
        <end position="360"/>
    </location>
</feature>
<feature type="transmembrane region" description="Helical" evidence="5">
    <location>
        <begin position="12"/>
        <end position="28"/>
    </location>
</feature>
<organism evidence="7 8">
    <name type="scientific">Acetobacter fabarum</name>
    <dbReference type="NCBI Taxonomy" id="483199"/>
    <lineage>
        <taxon>Bacteria</taxon>
        <taxon>Pseudomonadati</taxon>
        <taxon>Pseudomonadota</taxon>
        <taxon>Alphaproteobacteria</taxon>
        <taxon>Acetobacterales</taxon>
        <taxon>Acetobacteraceae</taxon>
        <taxon>Acetobacter</taxon>
    </lineage>
</organism>
<dbReference type="RefSeq" id="WP_095350447.1">
    <property type="nucleotide sequence ID" value="NZ_NCXK01000041.1"/>
</dbReference>
<evidence type="ECO:0000256" key="2">
    <source>
        <dbReference type="ARBA" id="ARBA00022692"/>
    </source>
</evidence>
<feature type="transmembrane region" description="Helical" evidence="5">
    <location>
        <begin position="34"/>
        <end position="52"/>
    </location>
</feature>
<keyword evidence="4 5" id="KW-0472">Membrane</keyword>
<dbReference type="Pfam" id="PF04932">
    <property type="entry name" value="Wzy_C"/>
    <property type="match status" value="1"/>
</dbReference>
<comment type="subcellular location">
    <subcellularLocation>
        <location evidence="1">Membrane</location>
        <topology evidence="1">Multi-pass membrane protein</topology>
    </subcellularLocation>
</comment>
<dbReference type="AlphaFoldDB" id="A0A269XVG6"/>
<feature type="transmembrane region" description="Helical" evidence="5">
    <location>
        <begin position="117"/>
        <end position="139"/>
    </location>
</feature>
<protein>
    <recommendedName>
        <fullName evidence="6">O-antigen ligase-related domain-containing protein</fullName>
    </recommendedName>
</protein>
<feature type="domain" description="O-antigen ligase-related" evidence="6">
    <location>
        <begin position="197"/>
        <end position="353"/>
    </location>
</feature>
<dbReference type="EMBL" id="NCXK01000041">
    <property type="protein sequence ID" value="PAK76821.1"/>
    <property type="molecule type" value="Genomic_DNA"/>
</dbReference>
<feature type="transmembrane region" description="Helical" evidence="5">
    <location>
        <begin position="64"/>
        <end position="81"/>
    </location>
</feature>
<evidence type="ECO:0000256" key="5">
    <source>
        <dbReference type="SAM" id="Phobius"/>
    </source>
</evidence>
<evidence type="ECO:0000259" key="6">
    <source>
        <dbReference type="Pfam" id="PF04932"/>
    </source>
</evidence>
<gene>
    <name evidence="7" type="ORF">B8X00_12905</name>
</gene>
<comment type="caution">
    <text evidence="7">The sequence shown here is derived from an EMBL/GenBank/DDBJ whole genome shotgun (WGS) entry which is preliminary data.</text>
</comment>
<dbReference type="GO" id="GO:0016020">
    <property type="term" value="C:membrane"/>
    <property type="evidence" value="ECO:0007669"/>
    <property type="project" value="UniProtKB-SubCell"/>
</dbReference>
<feature type="transmembrane region" description="Helical" evidence="5">
    <location>
        <begin position="235"/>
        <end position="253"/>
    </location>
</feature>
<sequence>MTLKKILTSCDLYLKKISLVLCVLLPFFQLRGRAIADLSILFIAISFLLYCIFEKHYRCLLRGWFPYALGLWGVIVASSAINGSTHAVLEAIALLRYFVFAKALEEWLLNSTQKQQLLGLCVTLAGVWIICLCWEQYLVGVNPWGYPRWQDGALTGPFFKPRAGPPLAIIMFPGLMIYPMRMVQKKDLAQKLAGLALMSFLLLTMVMIGQRMPALLVFFGFFLCAMLIKTTRLMVLLATLSGFVALALLPFISPPSYDKLVLRFFEQLGHFSQSPYGQLYIRALNMVHAHPLLGLGYNGFRAHCGETTYVYGIPQFAHMVAGQDIGAGCTIHPHNTYLEIATTAGLSGLFLFVCVVLLWLKKLLLAALASRDLMQAMLFITVCMLFWPLASTSSLFTERTAGWVFLMVGWGLARARLLGPAHAPQAGA</sequence>
<dbReference type="OrthoDB" id="5801261at2"/>
<feature type="transmembrane region" description="Helical" evidence="5">
    <location>
        <begin position="372"/>
        <end position="390"/>
    </location>
</feature>
<keyword evidence="3 5" id="KW-1133">Transmembrane helix</keyword>
<evidence type="ECO:0000313" key="7">
    <source>
        <dbReference type="EMBL" id="PAK76821.1"/>
    </source>
</evidence>
<evidence type="ECO:0000313" key="8">
    <source>
        <dbReference type="Proteomes" id="UP000216151"/>
    </source>
</evidence>
<proteinExistence type="predicted"/>
<reference evidence="7 8" key="1">
    <citation type="submission" date="2017-04" db="EMBL/GenBank/DDBJ databases">
        <title>Kefir bacterial isolates.</title>
        <authorList>
            <person name="Kim Y."/>
            <person name="Blasche S."/>
            <person name="Patil K.R."/>
        </authorList>
    </citation>
    <scope>NUCLEOTIDE SEQUENCE [LARGE SCALE GENOMIC DNA]</scope>
    <source>
        <strain evidence="7 8">KR</strain>
    </source>
</reference>
<evidence type="ECO:0000256" key="1">
    <source>
        <dbReference type="ARBA" id="ARBA00004141"/>
    </source>
</evidence>
<feature type="transmembrane region" description="Helical" evidence="5">
    <location>
        <begin position="163"/>
        <end position="181"/>
    </location>
</feature>
<dbReference type="InterPro" id="IPR007016">
    <property type="entry name" value="O-antigen_ligase-rel_domated"/>
</dbReference>
<keyword evidence="2 5" id="KW-0812">Transmembrane</keyword>
<feature type="transmembrane region" description="Helical" evidence="5">
    <location>
        <begin position="188"/>
        <end position="206"/>
    </location>
</feature>
<feature type="transmembrane region" description="Helical" evidence="5">
    <location>
        <begin position="87"/>
        <end position="105"/>
    </location>
</feature>
<dbReference type="PANTHER" id="PTHR37422:SF13">
    <property type="entry name" value="LIPOPOLYSACCHARIDE BIOSYNTHESIS PROTEIN PA4999-RELATED"/>
    <property type="match status" value="1"/>
</dbReference>